<dbReference type="InterPro" id="IPR036043">
    <property type="entry name" value="Phosphoglycerate_kinase_sf"/>
</dbReference>
<sequence length="400" mass="41676">MARFKTLDQLEPAGQAVLVRVDFNVPMKDGRVTDATRIERALPTIRDLQAKGAKVVLLSHFGRPKGKRVPEMSLAPLVEPLSAALGGEAVAFASDCIGAPAEQAVAGLKPGQVLLLENLRFHDGEEANDAGFADALAKLGAFYVDDAFSASHRAHASVEAVARRLPAFAGRLMQEELEHLARALEHPERPVAAIVGGAKVSTKLDLLGNLVGKVQMLAIGGGMANTFLNALGVEVGRSLCEREMADTAREIVAKAKAAGCDIVLPTDAVVAAEFKEGAASETVSIKAVPADRMILDVGPATAEHLARRLEDCKTLVWNGPLGAFEVPPFDAGTVAVAQAAARLTEAGRLLSVAGGGDTVSALAKAGVEERFSYVSAAGGAFLEWLEGKTLPGVKALEDAA</sequence>
<dbReference type="Gene3D" id="3.40.50.1260">
    <property type="entry name" value="Phosphoglycerate kinase, N-terminal domain"/>
    <property type="match status" value="2"/>
</dbReference>
<evidence type="ECO:0000256" key="3">
    <source>
        <dbReference type="ARBA" id="ARBA00008982"/>
    </source>
</evidence>
<dbReference type="PANTHER" id="PTHR11406:SF23">
    <property type="entry name" value="PHOSPHOGLYCERATE KINASE 1, CHLOROPLASTIC-RELATED"/>
    <property type="match status" value="1"/>
</dbReference>
<feature type="binding site" evidence="13 14">
    <location>
        <begin position="60"/>
        <end position="63"/>
    </location>
    <ligand>
        <name>substrate</name>
    </ligand>
</feature>
<feature type="binding site" evidence="13">
    <location>
        <position position="120"/>
    </location>
    <ligand>
        <name>substrate</name>
    </ligand>
</feature>
<evidence type="ECO:0000256" key="5">
    <source>
        <dbReference type="ARBA" id="ARBA00013061"/>
    </source>
</evidence>
<evidence type="ECO:0000313" key="17">
    <source>
        <dbReference type="EMBL" id="SMF78446.1"/>
    </source>
</evidence>
<dbReference type="FunFam" id="3.40.50.1260:FF:000031">
    <property type="entry name" value="Phosphoglycerate kinase 1"/>
    <property type="match status" value="1"/>
</dbReference>
<feature type="binding site" evidence="14">
    <location>
        <position position="153"/>
    </location>
    <ligand>
        <name>(2R)-3-phosphoglycerate</name>
        <dbReference type="ChEBI" id="CHEBI:58272"/>
    </ligand>
</feature>
<dbReference type="STRING" id="560819.SAMN05428998_13844"/>
<dbReference type="GO" id="GO:0006096">
    <property type="term" value="P:glycolytic process"/>
    <property type="evidence" value="ECO:0007669"/>
    <property type="project" value="UniProtKB-UniRule"/>
</dbReference>
<organism evidence="17 18">
    <name type="scientific">Tistlia consotensis USBA 355</name>
    <dbReference type="NCBI Taxonomy" id="560819"/>
    <lineage>
        <taxon>Bacteria</taxon>
        <taxon>Pseudomonadati</taxon>
        <taxon>Pseudomonadota</taxon>
        <taxon>Alphaproteobacteria</taxon>
        <taxon>Rhodospirillales</taxon>
        <taxon>Rhodovibrionaceae</taxon>
        <taxon>Tistlia</taxon>
    </lineage>
</organism>
<keyword evidence="9 13" id="KW-0547">Nucleotide-binding</keyword>
<dbReference type="InterPro" id="IPR015824">
    <property type="entry name" value="Phosphoglycerate_kinase_N"/>
</dbReference>
<dbReference type="PRINTS" id="PR00477">
    <property type="entry name" value="PHGLYCKINASE"/>
</dbReference>
<evidence type="ECO:0000256" key="15">
    <source>
        <dbReference type="PIRSR" id="PIRSR000724-2"/>
    </source>
</evidence>
<dbReference type="GO" id="GO:0005524">
    <property type="term" value="F:ATP binding"/>
    <property type="evidence" value="ECO:0007669"/>
    <property type="project" value="UniProtKB-KW"/>
</dbReference>
<evidence type="ECO:0000256" key="11">
    <source>
        <dbReference type="ARBA" id="ARBA00022840"/>
    </source>
</evidence>
<dbReference type="UniPathway" id="UPA00109">
    <property type="reaction ID" value="UER00185"/>
</dbReference>
<keyword evidence="7 13" id="KW-0963">Cytoplasm</keyword>
<evidence type="ECO:0000256" key="6">
    <source>
        <dbReference type="ARBA" id="ARBA00016471"/>
    </source>
</evidence>
<dbReference type="GO" id="GO:0006094">
    <property type="term" value="P:gluconeogenesis"/>
    <property type="evidence" value="ECO:0007669"/>
    <property type="project" value="TreeGrafter"/>
</dbReference>
<evidence type="ECO:0000256" key="10">
    <source>
        <dbReference type="ARBA" id="ARBA00022777"/>
    </source>
</evidence>
<evidence type="ECO:0000256" key="16">
    <source>
        <dbReference type="RuleBase" id="RU000532"/>
    </source>
</evidence>
<dbReference type="EMBL" id="FWZX01000038">
    <property type="protein sequence ID" value="SMF78446.1"/>
    <property type="molecule type" value="Genomic_DNA"/>
</dbReference>
<keyword evidence="8 13" id="KW-0808">Transferase</keyword>
<keyword evidence="18" id="KW-1185">Reference proteome</keyword>
<dbReference type="EC" id="2.7.2.3" evidence="5 13"/>
<dbReference type="FunFam" id="3.40.50.1260:FF:000006">
    <property type="entry name" value="Phosphoglycerate kinase"/>
    <property type="match status" value="1"/>
</dbReference>
<reference evidence="17 18" key="1">
    <citation type="submission" date="2017-04" db="EMBL/GenBank/DDBJ databases">
        <authorList>
            <person name="Afonso C.L."/>
            <person name="Miller P.J."/>
            <person name="Scott M.A."/>
            <person name="Spackman E."/>
            <person name="Goraichik I."/>
            <person name="Dimitrov K.M."/>
            <person name="Suarez D.L."/>
            <person name="Swayne D.E."/>
        </authorList>
    </citation>
    <scope>NUCLEOTIDE SEQUENCE [LARGE SCALE GENOMIC DNA]</scope>
    <source>
        <strain evidence="17 18">USBA 355</strain>
    </source>
</reference>
<comment type="subunit">
    <text evidence="4 13">Monomer.</text>
</comment>
<dbReference type="PANTHER" id="PTHR11406">
    <property type="entry name" value="PHOSPHOGLYCERATE KINASE"/>
    <property type="match status" value="1"/>
</dbReference>
<keyword evidence="12 13" id="KW-0324">Glycolysis</keyword>
<comment type="pathway">
    <text evidence="2 13">Carbohydrate degradation; glycolysis; pyruvate from D-glyceraldehyde 3-phosphate: step 2/5.</text>
</comment>
<evidence type="ECO:0000256" key="12">
    <source>
        <dbReference type="ARBA" id="ARBA00023152"/>
    </source>
</evidence>
<protein>
    <recommendedName>
        <fullName evidence="6 13">Phosphoglycerate kinase</fullName>
        <ecNumber evidence="5 13">2.7.2.3</ecNumber>
    </recommendedName>
</protein>
<proteinExistence type="inferred from homology"/>
<feature type="binding site" evidence="13 14">
    <location>
        <begin position="22"/>
        <end position="24"/>
    </location>
    <ligand>
        <name>substrate</name>
    </ligand>
</feature>
<dbReference type="GO" id="GO:0004618">
    <property type="term" value="F:phosphoglycerate kinase activity"/>
    <property type="evidence" value="ECO:0007669"/>
    <property type="project" value="UniProtKB-UniRule"/>
</dbReference>
<evidence type="ECO:0000313" key="18">
    <source>
        <dbReference type="Proteomes" id="UP000192917"/>
    </source>
</evidence>
<keyword evidence="10 13" id="KW-0418">Kinase</keyword>
<comment type="similarity">
    <text evidence="3 13 16">Belongs to the phosphoglycerate kinase family.</text>
</comment>
<keyword evidence="11 13" id="KW-0067">ATP-binding</keyword>
<accession>A0A1Y6CNJ7</accession>
<dbReference type="GO" id="GO:0043531">
    <property type="term" value="F:ADP binding"/>
    <property type="evidence" value="ECO:0007669"/>
    <property type="project" value="TreeGrafter"/>
</dbReference>
<evidence type="ECO:0000256" key="13">
    <source>
        <dbReference type="HAMAP-Rule" id="MF_00145"/>
    </source>
</evidence>
<feature type="binding site" evidence="13">
    <location>
        <position position="153"/>
    </location>
    <ligand>
        <name>substrate</name>
    </ligand>
</feature>
<dbReference type="HAMAP" id="MF_00145">
    <property type="entry name" value="Phosphoglyc_kinase"/>
    <property type="match status" value="1"/>
</dbReference>
<feature type="binding site" evidence="13 15">
    <location>
        <begin position="355"/>
        <end position="358"/>
    </location>
    <ligand>
        <name>ATP</name>
        <dbReference type="ChEBI" id="CHEBI:30616"/>
    </ligand>
</feature>
<dbReference type="Pfam" id="PF00162">
    <property type="entry name" value="PGK"/>
    <property type="match status" value="1"/>
</dbReference>
<evidence type="ECO:0000256" key="7">
    <source>
        <dbReference type="ARBA" id="ARBA00022490"/>
    </source>
</evidence>
<evidence type="ECO:0000256" key="8">
    <source>
        <dbReference type="ARBA" id="ARBA00022679"/>
    </source>
</evidence>
<name>A0A1Y6CNJ7_9PROT</name>
<dbReference type="PIRSF" id="PIRSF000724">
    <property type="entry name" value="Pgk"/>
    <property type="match status" value="1"/>
</dbReference>
<feature type="binding site" evidence="13 15">
    <location>
        <position position="203"/>
    </location>
    <ligand>
        <name>ATP</name>
        <dbReference type="ChEBI" id="CHEBI:30616"/>
    </ligand>
</feature>
<comment type="subcellular location">
    <subcellularLocation>
        <location evidence="13">Cytoplasm</location>
    </subcellularLocation>
</comment>
<evidence type="ECO:0000256" key="1">
    <source>
        <dbReference type="ARBA" id="ARBA00000642"/>
    </source>
</evidence>
<comment type="catalytic activity">
    <reaction evidence="1 13 16">
        <text>(2R)-3-phosphoglycerate + ATP = (2R)-3-phospho-glyceroyl phosphate + ADP</text>
        <dbReference type="Rhea" id="RHEA:14801"/>
        <dbReference type="ChEBI" id="CHEBI:30616"/>
        <dbReference type="ChEBI" id="CHEBI:57604"/>
        <dbReference type="ChEBI" id="CHEBI:58272"/>
        <dbReference type="ChEBI" id="CHEBI:456216"/>
        <dbReference type="EC" id="2.7.2.3"/>
    </reaction>
</comment>
<feature type="binding site" evidence="14">
    <location>
        <position position="120"/>
    </location>
    <ligand>
        <name>(2R)-3-phosphoglycerate</name>
        <dbReference type="ChEBI" id="CHEBI:58272"/>
    </ligand>
</feature>
<feature type="binding site" evidence="13">
    <location>
        <position position="37"/>
    </location>
    <ligand>
        <name>substrate</name>
    </ligand>
</feature>
<feature type="binding site" evidence="14">
    <location>
        <position position="37"/>
    </location>
    <ligand>
        <name>(2R)-3-phosphoglycerate</name>
        <dbReference type="ChEBI" id="CHEBI:58272"/>
    </ligand>
</feature>
<evidence type="ECO:0000256" key="14">
    <source>
        <dbReference type="PIRSR" id="PIRSR000724-1"/>
    </source>
</evidence>
<dbReference type="Proteomes" id="UP000192917">
    <property type="component" value="Unassembled WGS sequence"/>
</dbReference>
<dbReference type="SUPFAM" id="SSF53748">
    <property type="entry name" value="Phosphoglycerate kinase"/>
    <property type="match status" value="1"/>
</dbReference>
<evidence type="ECO:0000256" key="4">
    <source>
        <dbReference type="ARBA" id="ARBA00011245"/>
    </source>
</evidence>
<gene>
    <name evidence="13" type="primary">pgk</name>
    <name evidence="17" type="ORF">SAMN05428998_13844</name>
</gene>
<evidence type="ECO:0000256" key="9">
    <source>
        <dbReference type="ARBA" id="ARBA00022741"/>
    </source>
</evidence>
<feature type="binding site" evidence="13 15">
    <location>
        <position position="325"/>
    </location>
    <ligand>
        <name>ATP</name>
        <dbReference type="ChEBI" id="CHEBI:30616"/>
    </ligand>
</feature>
<dbReference type="RefSeq" id="WP_085126186.1">
    <property type="nucleotide sequence ID" value="NZ_FWZX01000038.1"/>
</dbReference>
<evidence type="ECO:0000256" key="2">
    <source>
        <dbReference type="ARBA" id="ARBA00004838"/>
    </source>
</evidence>
<comment type="caution">
    <text evidence="13">Lacks conserved residue(s) required for the propagation of feature annotation.</text>
</comment>
<dbReference type="AlphaFoldDB" id="A0A1Y6CNJ7"/>
<dbReference type="GO" id="GO:0005829">
    <property type="term" value="C:cytosol"/>
    <property type="evidence" value="ECO:0007669"/>
    <property type="project" value="TreeGrafter"/>
</dbReference>
<dbReference type="InterPro" id="IPR001576">
    <property type="entry name" value="Phosphoglycerate_kinase"/>
</dbReference>